<dbReference type="GO" id="GO:0009044">
    <property type="term" value="F:xylan 1,4-beta-xylosidase activity"/>
    <property type="evidence" value="ECO:0007669"/>
    <property type="project" value="InterPro"/>
</dbReference>
<keyword evidence="2" id="KW-0378">Hydrolase</keyword>
<dbReference type="Pfam" id="PF01915">
    <property type="entry name" value="Glyco_hydro_3_C"/>
    <property type="match status" value="1"/>
</dbReference>
<reference evidence="6 7" key="1">
    <citation type="journal article" date="2023" name="G3 (Bethesda)">
        <title>A haplotype-resolved chromosome-scale genome for Quercus rubra L. provides insights into the genetics of adaptive traits for red oak species.</title>
        <authorList>
            <person name="Kapoor B."/>
            <person name="Jenkins J."/>
            <person name="Schmutz J."/>
            <person name="Zhebentyayeva T."/>
            <person name="Kuelheim C."/>
            <person name="Coggeshall M."/>
            <person name="Heim C."/>
            <person name="Lasky J.R."/>
            <person name="Leites L."/>
            <person name="Islam-Faridi N."/>
            <person name="Romero-Severson J."/>
            <person name="DeLeo V.L."/>
            <person name="Lucas S.M."/>
            <person name="Lazic D."/>
            <person name="Gailing O."/>
            <person name="Carlson J."/>
            <person name="Staton M."/>
        </authorList>
    </citation>
    <scope>NUCLEOTIDE SEQUENCE [LARGE SCALE GENOMIC DNA]</scope>
    <source>
        <strain evidence="6">Pseudo-F2</strain>
    </source>
</reference>
<name>A0AAN7I9L0_QUERU</name>
<protein>
    <recommendedName>
        <fullName evidence="5">Fibronectin type III-like domain-containing protein</fullName>
    </recommendedName>
</protein>
<keyword evidence="3" id="KW-0326">Glycosidase</keyword>
<dbReference type="InterPro" id="IPR044993">
    <property type="entry name" value="BXL"/>
</dbReference>
<dbReference type="InterPro" id="IPR002772">
    <property type="entry name" value="Glyco_hydro_3_C"/>
</dbReference>
<feature type="transmembrane region" description="Helical" evidence="4">
    <location>
        <begin position="7"/>
        <end position="25"/>
    </location>
</feature>
<dbReference type="Pfam" id="PF00933">
    <property type="entry name" value="Glyco_hydro_3"/>
    <property type="match status" value="1"/>
</dbReference>
<dbReference type="InterPro" id="IPR036962">
    <property type="entry name" value="Glyco_hydro_3_N_sf"/>
</dbReference>
<keyword evidence="4" id="KW-0812">Transmembrane</keyword>
<dbReference type="EMBL" id="JAXUIC010000012">
    <property type="protein sequence ID" value="KAK4560023.1"/>
    <property type="molecule type" value="Genomic_DNA"/>
</dbReference>
<proteinExistence type="predicted"/>
<dbReference type="InterPro" id="IPR001764">
    <property type="entry name" value="Glyco_hydro_3_N"/>
</dbReference>
<dbReference type="GO" id="GO:0046556">
    <property type="term" value="F:alpha-L-arabinofuranosidase activity"/>
    <property type="evidence" value="ECO:0007669"/>
    <property type="project" value="TreeGrafter"/>
</dbReference>
<dbReference type="GO" id="GO:0031222">
    <property type="term" value="P:arabinan catabolic process"/>
    <property type="evidence" value="ECO:0007669"/>
    <property type="project" value="TreeGrafter"/>
</dbReference>
<dbReference type="Gene3D" id="2.60.40.10">
    <property type="entry name" value="Immunoglobulins"/>
    <property type="match status" value="1"/>
</dbReference>
<evidence type="ECO:0000256" key="1">
    <source>
        <dbReference type="ARBA" id="ARBA00022729"/>
    </source>
</evidence>
<dbReference type="PANTHER" id="PTHR42721:SF1">
    <property type="entry name" value="BETA-D-XYLOSIDASE 6-RELATED"/>
    <property type="match status" value="1"/>
</dbReference>
<comment type="caution">
    <text evidence="6">The sequence shown here is derived from an EMBL/GenBank/DDBJ whole genome shotgun (WGS) entry which is preliminary data.</text>
</comment>
<accession>A0AAN7I9L0</accession>
<dbReference type="SMART" id="SM01217">
    <property type="entry name" value="Fn3_like"/>
    <property type="match status" value="1"/>
</dbReference>
<dbReference type="InterPro" id="IPR017853">
    <property type="entry name" value="GH"/>
</dbReference>
<gene>
    <name evidence="6" type="ORF">RGQ29_008994</name>
</gene>
<keyword evidence="4" id="KW-1133">Transmembrane helix</keyword>
<dbReference type="InterPro" id="IPR036881">
    <property type="entry name" value="Glyco_hydro_3_C_sf"/>
</dbReference>
<dbReference type="AlphaFoldDB" id="A0AAN7I9L0"/>
<evidence type="ECO:0000256" key="4">
    <source>
        <dbReference type="SAM" id="Phobius"/>
    </source>
</evidence>
<dbReference type="Proteomes" id="UP001324115">
    <property type="component" value="Unassembled WGS sequence"/>
</dbReference>
<evidence type="ECO:0000313" key="6">
    <source>
        <dbReference type="EMBL" id="KAK4560023.1"/>
    </source>
</evidence>
<evidence type="ECO:0000256" key="3">
    <source>
        <dbReference type="ARBA" id="ARBA00023295"/>
    </source>
</evidence>
<dbReference type="Gene3D" id="3.20.20.300">
    <property type="entry name" value="Glycoside hydrolase, family 3, N-terminal domain"/>
    <property type="match status" value="2"/>
</dbReference>
<dbReference type="InterPro" id="IPR026891">
    <property type="entry name" value="Fn3-like"/>
</dbReference>
<keyword evidence="1" id="KW-0732">Signal</keyword>
<evidence type="ECO:0000313" key="7">
    <source>
        <dbReference type="Proteomes" id="UP001324115"/>
    </source>
</evidence>
<dbReference type="SUPFAM" id="SSF52279">
    <property type="entry name" value="Beta-D-glucan exohydrolase, C-terminal domain"/>
    <property type="match status" value="1"/>
</dbReference>
<dbReference type="InterPro" id="IPR013783">
    <property type="entry name" value="Ig-like_fold"/>
</dbReference>
<keyword evidence="4" id="KW-0472">Membrane</keyword>
<dbReference type="PANTHER" id="PTHR42721">
    <property type="entry name" value="SUGAR HYDROLASE-RELATED"/>
    <property type="match status" value="1"/>
</dbReference>
<feature type="domain" description="Fibronectin type III-like" evidence="5">
    <location>
        <begin position="667"/>
        <end position="737"/>
    </location>
</feature>
<organism evidence="6 7">
    <name type="scientific">Quercus rubra</name>
    <name type="common">Northern red oak</name>
    <name type="synonym">Quercus borealis</name>
    <dbReference type="NCBI Taxonomy" id="3512"/>
    <lineage>
        <taxon>Eukaryota</taxon>
        <taxon>Viridiplantae</taxon>
        <taxon>Streptophyta</taxon>
        <taxon>Embryophyta</taxon>
        <taxon>Tracheophyta</taxon>
        <taxon>Spermatophyta</taxon>
        <taxon>Magnoliopsida</taxon>
        <taxon>eudicotyledons</taxon>
        <taxon>Gunneridae</taxon>
        <taxon>Pentapetalae</taxon>
        <taxon>rosids</taxon>
        <taxon>fabids</taxon>
        <taxon>Fagales</taxon>
        <taxon>Fagaceae</taxon>
        <taxon>Quercus</taxon>
    </lineage>
</organism>
<sequence length="744" mass="81221">MFQKWPGNWNAIIITLIFLKLLIIFNRKSLFPITSTAPSSQPFKSNFSCAPPHHSYPFCNTSLPIKTRAQSLISLLTLHEKIQLLANNASAISRLGLSAYEWWSESLHGIASNGPGVSFSGPIRAATSFPQVLLTTASFNRSLWFSVGRAIGDPRWGRGQETSGEDPMVASAYAVEYVKGLQGEDLVGGDGGFMVSACCKHYTAYDLENWGDFHRFSFNAMVSKQDMEDTYQPPFQSCIEEGGATCLMCSYNRVNGVPSCADPDLLQRARRDWGFKGYAPEDAVADVIKAGMDIDCGTYLSRYTQLALEQGQIREEDINRALSNLFSVQLLLGLFNGDPSGGHFGKLGREDVCTLEHKKLAIDAARQGIVLLKNDKNLLPLKQTTITSLAIIGPSANDSSQLGGDYTGVPCNPISLFEGLRPYIKTTYASGCGDTRCNSSDGFAEAVRISTEADAVVVVAGLDLSQEDEERDRTSLLLPGKQMDLISAVSSASERPIILILLGGGPIDVSFAKVNPQIGSILWIGYPGEAGGQVVAEIIFGEFNPGGRLPITWYPESFSSVPMNDMSLRPDPSQGYPGRTYRFYTGEVVYEFGYGLTYSNITYKFISVPDNITILNTTSKSGPSKLTTHKTLDGIDYIQVNDIASCNLLKFEVQISVFNHGDMDASHVIMLFGRASTSIRGAPRKTLIEFTRVHTESLNAVQVNIGIDPCKHFSIVNDDGVKILPLGNHLLMLERLEHSISVGL</sequence>
<dbReference type="Gene3D" id="3.40.50.1700">
    <property type="entry name" value="Glycoside hydrolase family 3 C-terminal domain"/>
    <property type="match status" value="1"/>
</dbReference>
<evidence type="ECO:0000256" key="2">
    <source>
        <dbReference type="ARBA" id="ARBA00022801"/>
    </source>
</evidence>
<dbReference type="FunFam" id="3.40.50.1700:FF:000001">
    <property type="entry name" value="probable beta-D-xylosidase 2"/>
    <property type="match status" value="1"/>
</dbReference>
<dbReference type="GO" id="GO:0045493">
    <property type="term" value="P:xylan catabolic process"/>
    <property type="evidence" value="ECO:0007669"/>
    <property type="project" value="InterPro"/>
</dbReference>
<keyword evidence="7" id="KW-1185">Reference proteome</keyword>
<dbReference type="SUPFAM" id="SSF51445">
    <property type="entry name" value="(Trans)glycosidases"/>
    <property type="match status" value="1"/>
</dbReference>
<evidence type="ECO:0000259" key="5">
    <source>
        <dbReference type="SMART" id="SM01217"/>
    </source>
</evidence>